<organism evidence="1">
    <name type="scientific">Anguilla anguilla</name>
    <name type="common">European freshwater eel</name>
    <name type="synonym">Muraena anguilla</name>
    <dbReference type="NCBI Taxonomy" id="7936"/>
    <lineage>
        <taxon>Eukaryota</taxon>
        <taxon>Metazoa</taxon>
        <taxon>Chordata</taxon>
        <taxon>Craniata</taxon>
        <taxon>Vertebrata</taxon>
        <taxon>Euteleostomi</taxon>
        <taxon>Actinopterygii</taxon>
        <taxon>Neopterygii</taxon>
        <taxon>Teleostei</taxon>
        <taxon>Anguilliformes</taxon>
        <taxon>Anguillidae</taxon>
        <taxon>Anguilla</taxon>
    </lineage>
</organism>
<reference evidence="1" key="2">
    <citation type="journal article" date="2015" name="Fish Shellfish Immunol.">
        <title>Early steps in the European eel (Anguilla anguilla)-Vibrio vulnificus interaction in the gills: Role of the RtxA13 toxin.</title>
        <authorList>
            <person name="Callol A."/>
            <person name="Pajuelo D."/>
            <person name="Ebbesson L."/>
            <person name="Teles M."/>
            <person name="MacKenzie S."/>
            <person name="Amaro C."/>
        </authorList>
    </citation>
    <scope>NUCLEOTIDE SEQUENCE</scope>
</reference>
<name>A0A0E9SYK0_ANGAN</name>
<sequence length="70" mass="8104">MEKLNKSFVSFSIHNLYMSSLVLWQDIAYKRDAITILLCGKQIFHSTKCWICTSASHLAKCTEITENFLM</sequence>
<dbReference type="AlphaFoldDB" id="A0A0E9SYK0"/>
<evidence type="ECO:0000313" key="1">
    <source>
        <dbReference type="EMBL" id="JAH46424.1"/>
    </source>
</evidence>
<reference evidence="1" key="1">
    <citation type="submission" date="2014-11" db="EMBL/GenBank/DDBJ databases">
        <authorList>
            <person name="Amaro Gonzalez C."/>
        </authorList>
    </citation>
    <scope>NUCLEOTIDE SEQUENCE</scope>
</reference>
<protein>
    <submittedName>
        <fullName evidence="1">Uncharacterized protein</fullName>
    </submittedName>
</protein>
<accession>A0A0E9SYK0</accession>
<proteinExistence type="predicted"/>
<dbReference type="EMBL" id="GBXM01062153">
    <property type="protein sequence ID" value="JAH46424.1"/>
    <property type="molecule type" value="Transcribed_RNA"/>
</dbReference>